<accession>A0A6L6IRU7</accession>
<feature type="region of interest" description="Disordered" evidence="1">
    <location>
        <begin position="51"/>
        <end position="76"/>
    </location>
</feature>
<organism evidence="2 3">
    <name type="scientific">Paracoccus shanxieyensis</name>
    <dbReference type="NCBI Taxonomy" id="2675752"/>
    <lineage>
        <taxon>Bacteria</taxon>
        <taxon>Pseudomonadati</taxon>
        <taxon>Pseudomonadota</taxon>
        <taxon>Alphaproteobacteria</taxon>
        <taxon>Rhodobacterales</taxon>
        <taxon>Paracoccaceae</taxon>
        <taxon>Paracoccus</taxon>
    </lineage>
</organism>
<evidence type="ECO:0000313" key="3">
    <source>
        <dbReference type="Proteomes" id="UP000478740"/>
    </source>
</evidence>
<evidence type="ECO:0000256" key="1">
    <source>
        <dbReference type="SAM" id="MobiDB-lite"/>
    </source>
</evidence>
<gene>
    <name evidence="2" type="ORF">GL284_02800</name>
</gene>
<feature type="compositionally biased region" description="Basic and acidic residues" evidence="1">
    <location>
        <begin position="54"/>
        <end position="63"/>
    </location>
</feature>
<dbReference type="AlphaFoldDB" id="A0A6L6IRU7"/>
<name>A0A6L6IRU7_9RHOB</name>
<evidence type="ECO:0000313" key="2">
    <source>
        <dbReference type="EMBL" id="MTH63195.1"/>
    </source>
</evidence>
<dbReference type="RefSeq" id="WP_155043128.1">
    <property type="nucleotide sequence ID" value="NZ_WMIH01000005.1"/>
</dbReference>
<dbReference type="EMBL" id="WMII01000002">
    <property type="protein sequence ID" value="MTH63195.1"/>
    <property type="molecule type" value="Genomic_DNA"/>
</dbReference>
<sequence length="76" mass="8302">MTEYSPTRPREKNLASAAETMISASLQAQITLIDPANAMVIPAIAESPIPVLARENRSPDRRQMQKAPRASRSKVA</sequence>
<dbReference type="Proteomes" id="UP000478740">
    <property type="component" value="Unassembled WGS sequence"/>
</dbReference>
<keyword evidence="3" id="KW-1185">Reference proteome</keyword>
<comment type="caution">
    <text evidence="2">The sequence shown here is derived from an EMBL/GenBank/DDBJ whole genome shotgun (WGS) entry which is preliminary data.</text>
</comment>
<reference evidence="2 3" key="1">
    <citation type="submission" date="2019-11" db="EMBL/GenBank/DDBJ databases">
        <authorList>
            <person name="Dong K."/>
        </authorList>
    </citation>
    <scope>NUCLEOTIDE SEQUENCE [LARGE SCALE GENOMIC DNA]</scope>
    <source>
        <strain evidence="2 3">DK608</strain>
    </source>
</reference>
<protein>
    <submittedName>
        <fullName evidence="2">Uncharacterized protein</fullName>
    </submittedName>
</protein>
<proteinExistence type="predicted"/>